<dbReference type="Proteomes" id="UP001516400">
    <property type="component" value="Unassembled WGS sequence"/>
</dbReference>
<dbReference type="EMBL" id="JABFTP020000124">
    <property type="protein sequence ID" value="KAL3279255.1"/>
    <property type="molecule type" value="Genomic_DNA"/>
</dbReference>
<evidence type="ECO:0000313" key="3">
    <source>
        <dbReference type="Proteomes" id="UP001516400"/>
    </source>
</evidence>
<dbReference type="AlphaFoldDB" id="A0ABD2NKR3"/>
<gene>
    <name evidence="2" type="ORF">HHI36_016768</name>
</gene>
<organism evidence="2 3">
    <name type="scientific">Cryptolaemus montrouzieri</name>
    <dbReference type="NCBI Taxonomy" id="559131"/>
    <lineage>
        <taxon>Eukaryota</taxon>
        <taxon>Metazoa</taxon>
        <taxon>Ecdysozoa</taxon>
        <taxon>Arthropoda</taxon>
        <taxon>Hexapoda</taxon>
        <taxon>Insecta</taxon>
        <taxon>Pterygota</taxon>
        <taxon>Neoptera</taxon>
        <taxon>Endopterygota</taxon>
        <taxon>Coleoptera</taxon>
        <taxon>Polyphaga</taxon>
        <taxon>Cucujiformia</taxon>
        <taxon>Coccinelloidea</taxon>
        <taxon>Coccinellidae</taxon>
        <taxon>Scymninae</taxon>
        <taxon>Scymnini</taxon>
        <taxon>Cryptolaemus</taxon>
    </lineage>
</organism>
<accession>A0ABD2NKR3</accession>
<name>A0ABD2NKR3_9CUCU</name>
<comment type="caution">
    <text evidence="2">The sequence shown here is derived from an EMBL/GenBank/DDBJ whole genome shotgun (WGS) entry which is preliminary data.</text>
</comment>
<sequence length="146" mass="16987">MTTPRNPNHHPSPCRLATCKEALKTAQLTTRRNQRCDGMNRGAHSSASREETGRLEPDSRTRYSRNCLGEADACPAVILRRRDGRMRWSDDDNIALMRMHYIAMNPVNRSDKRYRELITEYWSGAHPDREVKTATLANRVRWITQY</sequence>
<feature type="region of interest" description="Disordered" evidence="1">
    <location>
        <begin position="30"/>
        <end position="61"/>
    </location>
</feature>
<reference evidence="2 3" key="1">
    <citation type="journal article" date="2021" name="BMC Biol.">
        <title>Horizontally acquired antibacterial genes associated with adaptive radiation of ladybird beetles.</title>
        <authorList>
            <person name="Li H.S."/>
            <person name="Tang X.F."/>
            <person name="Huang Y.H."/>
            <person name="Xu Z.Y."/>
            <person name="Chen M.L."/>
            <person name="Du X.Y."/>
            <person name="Qiu B.Y."/>
            <person name="Chen P.T."/>
            <person name="Zhang W."/>
            <person name="Slipinski A."/>
            <person name="Escalona H.E."/>
            <person name="Waterhouse R.M."/>
            <person name="Zwick A."/>
            <person name="Pang H."/>
        </authorList>
    </citation>
    <scope>NUCLEOTIDE SEQUENCE [LARGE SCALE GENOMIC DNA]</scope>
    <source>
        <strain evidence="2">SYSU2018</strain>
    </source>
</reference>
<evidence type="ECO:0000313" key="2">
    <source>
        <dbReference type="EMBL" id="KAL3279255.1"/>
    </source>
</evidence>
<proteinExistence type="predicted"/>
<keyword evidence="3" id="KW-1185">Reference proteome</keyword>
<feature type="compositionally biased region" description="Basic and acidic residues" evidence="1">
    <location>
        <begin position="47"/>
        <end position="61"/>
    </location>
</feature>
<protein>
    <submittedName>
        <fullName evidence="2">Uncharacterized protein</fullName>
    </submittedName>
</protein>
<evidence type="ECO:0000256" key="1">
    <source>
        <dbReference type="SAM" id="MobiDB-lite"/>
    </source>
</evidence>